<comment type="caution">
    <text evidence="1">The sequence shown here is derived from an EMBL/GenBank/DDBJ whole genome shotgun (WGS) entry which is preliminary data.</text>
</comment>
<gene>
    <name evidence="1" type="ORF">MENT_LOCUS47052</name>
</gene>
<protein>
    <submittedName>
        <fullName evidence="1">Uncharacterized protein</fullName>
    </submittedName>
</protein>
<evidence type="ECO:0000313" key="2">
    <source>
        <dbReference type="Proteomes" id="UP000580250"/>
    </source>
</evidence>
<organism evidence="1 2">
    <name type="scientific">Meloidogyne enterolobii</name>
    <name type="common">Root-knot nematode worm</name>
    <name type="synonym">Meloidogyne mayaguensis</name>
    <dbReference type="NCBI Taxonomy" id="390850"/>
    <lineage>
        <taxon>Eukaryota</taxon>
        <taxon>Metazoa</taxon>
        <taxon>Ecdysozoa</taxon>
        <taxon>Nematoda</taxon>
        <taxon>Chromadorea</taxon>
        <taxon>Rhabditida</taxon>
        <taxon>Tylenchina</taxon>
        <taxon>Tylenchomorpha</taxon>
        <taxon>Tylenchoidea</taxon>
        <taxon>Meloidogynidae</taxon>
        <taxon>Meloidogyninae</taxon>
        <taxon>Meloidogyne</taxon>
    </lineage>
</organism>
<evidence type="ECO:0000313" key="1">
    <source>
        <dbReference type="EMBL" id="CAD2194066.1"/>
    </source>
</evidence>
<reference evidence="1 2" key="1">
    <citation type="submission" date="2020-08" db="EMBL/GenBank/DDBJ databases">
        <authorList>
            <person name="Koutsovoulos G."/>
            <person name="Danchin GJ E."/>
        </authorList>
    </citation>
    <scope>NUCLEOTIDE SEQUENCE [LARGE SCALE GENOMIC DNA]</scope>
</reference>
<sequence>MSLPLKQQCVCLSIYLGSFCRFLTQFFSINKNLKKMKNKKTFFPVELLSEIVHFIPFNIKWSKIRVYKIFDILIFNRMRTRMLRLKFYRDEVIVFLTDLVDIFSRPIDYDNISCEDYSVLDRNIYWFEIDMIAWHTFSNDEKLSRLLKWTVVESKIELKVCYISKRQKLHDFFSKCLNFFGGKKVNEFDEWKLWAAIFRCKLKIAKKYLLNVG</sequence>
<name>A0A6V7X409_MELEN</name>
<accession>A0A6V7X409</accession>
<proteinExistence type="predicted"/>
<dbReference type="EMBL" id="CAJEWN010001080">
    <property type="protein sequence ID" value="CAD2194066.1"/>
    <property type="molecule type" value="Genomic_DNA"/>
</dbReference>
<dbReference type="AlphaFoldDB" id="A0A6V7X409"/>
<dbReference type="Proteomes" id="UP000580250">
    <property type="component" value="Unassembled WGS sequence"/>
</dbReference>